<dbReference type="FunFam" id="2.70.150.10:FF:000020">
    <property type="entry name" value="Copper-exporting P-type ATPase A"/>
    <property type="match status" value="1"/>
</dbReference>
<keyword evidence="14 18" id="KW-1133">Transmembrane helix</keyword>
<dbReference type="GO" id="GO:0043682">
    <property type="term" value="F:P-type divalent copper transporter activity"/>
    <property type="evidence" value="ECO:0007669"/>
    <property type="project" value="TreeGrafter"/>
</dbReference>
<evidence type="ECO:0000256" key="6">
    <source>
        <dbReference type="ARBA" id="ARBA00022692"/>
    </source>
</evidence>
<dbReference type="InterPro" id="IPR036163">
    <property type="entry name" value="HMA_dom_sf"/>
</dbReference>
<dbReference type="GO" id="GO:0005886">
    <property type="term" value="C:plasma membrane"/>
    <property type="evidence" value="ECO:0007669"/>
    <property type="project" value="UniProtKB-SubCell"/>
</dbReference>
<evidence type="ECO:0000256" key="12">
    <source>
        <dbReference type="ARBA" id="ARBA00022842"/>
    </source>
</evidence>
<keyword evidence="11 18" id="KW-0067">ATP-binding</keyword>
<dbReference type="PROSITE" id="PS50846">
    <property type="entry name" value="HMA_2"/>
    <property type="match status" value="2"/>
</dbReference>
<keyword evidence="4" id="KW-0813">Transport</keyword>
<dbReference type="EMBL" id="JABWMJ010000013">
    <property type="protein sequence ID" value="NUZ08497.1"/>
    <property type="molecule type" value="Genomic_DNA"/>
</dbReference>
<feature type="transmembrane region" description="Helical" evidence="18">
    <location>
        <begin position="159"/>
        <end position="178"/>
    </location>
</feature>
<sequence length="817" mass="85579">MNTAALSNPSAIAMQITGMTCASCVRRVETTLKAVPGVRGATVNLATEQASVQADAAVRPEALAAALRKAGYDVATQRLDLKVEGMTCASCVARVEKALLKAPGVLSASVNLATETASLEALSTVSVRALQGAIENAGYAVGQQQEGDAPPASRRLPEWWPVALSAALTIPLVAPMLLQLFGVDWMLDGWLQLALATPVQFWLGWRFYRAGYKAVRAGSGNMDLLVALGTSAAYGLSLYLLWRHAAHGMPHLYFEASAAVITLVLLGKWLEARAKRQTADAIRALNALRPAIARVRRNGAELEVPVEQVAVGDLVVVRAGERVAVDGEITEGRSHVDESLITGESLPIAKGVGDRVTGGAINAEGVLTVKTLAVGAETTLARIIRMVESAQAAKAPIQRVVDRVSAVFVPVVLVIALATFLGWALGTGNWEQALINAVAVLVIACPCALGLATPTAIMAGTGVAARQGILIKDAQALEVAHAVTMVAFDKTGTLTEGRPSLVAVVPAAGVARKDVLRLAGALQSSSEHPLAHAVMDKVREEHLQLPNTRDAQALPGRGLEAVVDGQVFSLGSSRLLRELGVAAGALAAEEACLEGQGRTISWLVRKDGDRAELLGLLAFGDTIKASARQAISRLQQLGIQTVMLTGDNKGSARVVATELGIDEVRAEVLPADKAAIVQELRSAGKVVAMVGDGINDAPALAAADVGIAMSTGTDVAMETAGITLMRGDPRLVADAIDVSRRTYAKIKQNLWWAFGYNVLGIPLAAFGLLSPMIAGAAMAFSSVSVVTNALMLRRWRSLQQQVDPALQAEPARRPLTV</sequence>
<evidence type="ECO:0000256" key="13">
    <source>
        <dbReference type="ARBA" id="ARBA00022967"/>
    </source>
</evidence>
<evidence type="ECO:0000256" key="16">
    <source>
        <dbReference type="ARBA" id="ARBA00023065"/>
    </source>
</evidence>
<feature type="transmembrane region" description="Helical" evidence="18">
    <location>
        <begin position="220"/>
        <end position="240"/>
    </location>
</feature>
<keyword evidence="5 18" id="KW-1003">Cell membrane</keyword>
<dbReference type="SFLD" id="SFLDF00027">
    <property type="entry name" value="p-type_atpase"/>
    <property type="match status" value="1"/>
</dbReference>
<evidence type="ECO:0000256" key="3">
    <source>
        <dbReference type="ARBA" id="ARBA00012517"/>
    </source>
</evidence>
<dbReference type="PROSITE" id="PS01047">
    <property type="entry name" value="HMA_1"/>
    <property type="match status" value="2"/>
</dbReference>
<dbReference type="InterPro" id="IPR036412">
    <property type="entry name" value="HAD-like_sf"/>
</dbReference>
<dbReference type="Proteomes" id="UP000529637">
    <property type="component" value="Unassembled WGS sequence"/>
</dbReference>
<evidence type="ECO:0000256" key="1">
    <source>
        <dbReference type="ARBA" id="ARBA00004651"/>
    </source>
</evidence>
<dbReference type="InterPro" id="IPR001757">
    <property type="entry name" value="P_typ_ATPase"/>
</dbReference>
<feature type="transmembrane region" description="Helical" evidence="18">
    <location>
        <begin position="190"/>
        <end position="208"/>
    </location>
</feature>
<evidence type="ECO:0000313" key="20">
    <source>
        <dbReference type="EMBL" id="NUZ08497.1"/>
    </source>
</evidence>
<dbReference type="GO" id="GO:0005524">
    <property type="term" value="F:ATP binding"/>
    <property type="evidence" value="ECO:0007669"/>
    <property type="project" value="UniProtKB-UniRule"/>
</dbReference>
<dbReference type="InterPro" id="IPR027256">
    <property type="entry name" value="P-typ_ATPase_IB"/>
</dbReference>
<gene>
    <name evidence="20" type="ORF">HQN59_22370</name>
</gene>
<dbReference type="NCBIfam" id="TIGR00003">
    <property type="entry name" value="copper ion binding protein"/>
    <property type="match status" value="2"/>
</dbReference>
<dbReference type="Gene3D" id="3.40.50.1000">
    <property type="entry name" value="HAD superfamily/HAD-like"/>
    <property type="match status" value="1"/>
</dbReference>
<evidence type="ECO:0000256" key="2">
    <source>
        <dbReference type="ARBA" id="ARBA00006024"/>
    </source>
</evidence>
<comment type="subcellular location">
    <subcellularLocation>
        <location evidence="1">Cell membrane</location>
        <topology evidence="1">Multi-pass membrane protein</topology>
    </subcellularLocation>
</comment>
<dbReference type="Gene3D" id="3.40.1110.10">
    <property type="entry name" value="Calcium-transporting ATPase, cytoplasmic domain N"/>
    <property type="match status" value="1"/>
</dbReference>
<dbReference type="GO" id="GO:0005507">
    <property type="term" value="F:copper ion binding"/>
    <property type="evidence" value="ECO:0007669"/>
    <property type="project" value="InterPro"/>
</dbReference>
<feature type="transmembrane region" description="Helical" evidence="18">
    <location>
        <begin position="404"/>
        <end position="425"/>
    </location>
</feature>
<dbReference type="Gene3D" id="3.30.70.100">
    <property type="match status" value="2"/>
</dbReference>
<evidence type="ECO:0000313" key="21">
    <source>
        <dbReference type="Proteomes" id="UP000529637"/>
    </source>
</evidence>
<dbReference type="GO" id="GO:0060003">
    <property type="term" value="P:copper ion export"/>
    <property type="evidence" value="ECO:0007669"/>
    <property type="project" value="UniProtKB-ARBA"/>
</dbReference>
<dbReference type="Pfam" id="PF00403">
    <property type="entry name" value="HMA"/>
    <property type="match status" value="2"/>
</dbReference>
<dbReference type="Pfam" id="PF00702">
    <property type="entry name" value="Hydrolase"/>
    <property type="match status" value="1"/>
</dbReference>
<dbReference type="PROSITE" id="PS00154">
    <property type="entry name" value="ATPASE_E1_E2"/>
    <property type="match status" value="1"/>
</dbReference>
<name>A0A7Y6NSR2_9BURK</name>
<dbReference type="NCBIfam" id="TIGR01511">
    <property type="entry name" value="ATPase-IB1_Cu"/>
    <property type="match status" value="1"/>
</dbReference>
<dbReference type="SUPFAM" id="SSF81653">
    <property type="entry name" value="Calcium ATPase, transduction domain A"/>
    <property type="match status" value="1"/>
</dbReference>
<feature type="transmembrane region" description="Helical" evidence="18">
    <location>
        <begin position="749"/>
        <end position="766"/>
    </location>
</feature>
<organism evidence="20 21">
    <name type="scientific">Piscinibacter koreensis</name>
    <dbReference type="NCBI Taxonomy" id="2742824"/>
    <lineage>
        <taxon>Bacteria</taxon>
        <taxon>Pseudomonadati</taxon>
        <taxon>Pseudomonadota</taxon>
        <taxon>Betaproteobacteria</taxon>
        <taxon>Burkholderiales</taxon>
        <taxon>Sphaerotilaceae</taxon>
        <taxon>Piscinibacter</taxon>
    </lineage>
</organism>
<keyword evidence="8" id="KW-0677">Repeat</keyword>
<evidence type="ECO:0000256" key="15">
    <source>
        <dbReference type="ARBA" id="ARBA00023008"/>
    </source>
</evidence>
<dbReference type="SFLD" id="SFLDG00002">
    <property type="entry name" value="C1.7:_P-type_atpase_like"/>
    <property type="match status" value="1"/>
</dbReference>
<dbReference type="CDD" id="cd00371">
    <property type="entry name" value="HMA"/>
    <property type="match status" value="2"/>
</dbReference>
<keyword evidence="12" id="KW-0460">Magnesium</keyword>
<dbReference type="SUPFAM" id="SSF81665">
    <property type="entry name" value="Calcium ATPase, transmembrane domain M"/>
    <property type="match status" value="1"/>
</dbReference>
<comment type="similarity">
    <text evidence="2 18">Belongs to the cation transport ATPase (P-type) (TC 3.A.3) family. Type IB subfamily.</text>
</comment>
<dbReference type="PANTHER" id="PTHR43520">
    <property type="entry name" value="ATP7, ISOFORM B"/>
    <property type="match status" value="1"/>
</dbReference>
<keyword evidence="15" id="KW-0186">Copper</keyword>
<dbReference type="PRINTS" id="PR00119">
    <property type="entry name" value="CATATPASE"/>
</dbReference>
<evidence type="ECO:0000256" key="11">
    <source>
        <dbReference type="ARBA" id="ARBA00022840"/>
    </source>
</evidence>
<evidence type="ECO:0000256" key="5">
    <source>
        <dbReference type="ARBA" id="ARBA00022475"/>
    </source>
</evidence>
<evidence type="ECO:0000256" key="14">
    <source>
        <dbReference type="ARBA" id="ARBA00022989"/>
    </source>
</evidence>
<dbReference type="InterPro" id="IPR018303">
    <property type="entry name" value="ATPase_P-typ_P_site"/>
</dbReference>
<comment type="caution">
    <text evidence="20">The sequence shown here is derived from an EMBL/GenBank/DDBJ whole genome shotgun (WGS) entry which is preliminary data.</text>
</comment>
<feature type="transmembrane region" description="Helical" evidence="18">
    <location>
        <begin position="252"/>
        <end position="270"/>
    </location>
</feature>
<dbReference type="InterPro" id="IPR023214">
    <property type="entry name" value="HAD_sf"/>
</dbReference>
<dbReference type="AlphaFoldDB" id="A0A7Y6NSR2"/>
<dbReference type="InterPro" id="IPR059000">
    <property type="entry name" value="ATPase_P-type_domA"/>
</dbReference>
<dbReference type="Gene3D" id="2.70.150.10">
    <property type="entry name" value="Calcium-transporting ATPase, cytoplasmic transduction domain A"/>
    <property type="match status" value="1"/>
</dbReference>
<dbReference type="InterPro" id="IPR006121">
    <property type="entry name" value="HMA_dom"/>
</dbReference>
<evidence type="ECO:0000256" key="4">
    <source>
        <dbReference type="ARBA" id="ARBA00022448"/>
    </source>
</evidence>
<dbReference type="SFLD" id="SFLDS00003">
    <property type="entry name" value="Haloacid_Dehalogenase"/>
    <property type="match status" value="1"/>
</dbReference>
<feature type="domain" description="HMA" evidence="19">
    <location>
        <begin position="77"/>
        <end position="142"/>
    </location>
</feature>
<proteinExistence type="inferred from homology"/>
<protein>
    <recommendedName>
        <fullName evidence="3">P-type Cu(+) transporter</fullName>
        <ecNumber evidence="3">7.2.2.8</ecNumber>
    </recommendedName>
</protein>
<keyword evidence="10" id="KW-0187">Copper transport</keyword>
<dbReference type="NCBIfam" id="TIGR01494">
    <property type="entry name" value="ATPase_P-type"/>
    <property type="match status" value="1"/>
</dbReference>
<dbReference type="NCBIfam" id="TIGR01525">
    <property type="entry name" value="ATPase-IB_hvy"/>
    <property type="match status" value="1"/>
</dbReference>
<feature type="transmembrane region" description="Helical" evidence="18">
    <location>
        <begin position="437"/>
        <end position="465"/>
    </location>
</feature>
<dbReference type="SUPFAM" id="SSF56784">
    <property type="entry name" value="HAD-like"/>
    <property type="match status" value="1"/>
</dbReference>
<keyword evidence="17 18" id="KW-0472">Membrane</keyword>
<dbReference type="InterPro" id="IPR006122">
    <property type="entry name" value="HMA_Cu_ion-bd"/>
</dbReference>
<evidence type="ECO:0000256" key="7">
    <source>
        <dbReference type="ARBA" id="ARBA00022723"/>
    </source>
</evidence>
<dbReference type="FunFam" id="3.30.70.100:FF:000005">
    <property type="entry name" value="Copper-exporting P-type ATPase A"/>
    <property type="match status" value="2"/>
</dbReference>
<keyword evidence="6 18" id="KW-0812">Transmembrane</keyword>
<keyword evidence="7 18" id="KW-0479">Metal-binding</keyword>
<evidence type="ECO:0000256" key="9">
    <source>
        <dbReference type="ARBA" id="ARBA00022741"/>
    </source>
</evidence>
<evidence type="ECO:0000256" key="10">
    <source>
        <dbReference type="ARBA" id="ARBA00022796"/>
    </source>
</evidence>
<evidence type="ECO:0000256" key="8">
    <source>
        <dbReference type="ARBA" id="ARBA00022737"/>
    </source>
</evidence>
<dbReference type="SUPFAM" id="SSF55008">
    <property type="entry name" value="HMA, heavy metal-associated domain"/>
    <property type="match status" value="2"/>
</dbReference>
<dbReference type="RefSeq" id="WP_176071342.1">
    <property type="nucleotide sequence ID" value="NZ_JABWMJ010000013.1"/>
</dbReference>
<dbReference type="CDD" id="cd02094">
    <property type="entry name" value="P-type_ATPase_Cu-like"/>
    <property type="match status" value="1"/>
</dbReference>
<keyword evidence="9 18" id="KW-0547">Nucleotide-binding</keyword>
<evidence type="ECO:0000256" key="18">
    <source>
        <dbReference type="RuleBase" id="RU362081"/>
    </source>
</evidence>
<dbReference type="PRINTS" id="PR00941">
    <property type="entry name" value="CDATPASE"/>
</dbReference>
<dbReference type="InterPro" id="IPR023299">
    <property type="entry name" value="ATPase_P-typ_cyto_dom_N"/>
</dbReference>
<dbReference type="GO" id="GO:0140581">
    <property type="term" value="F:P-type monovalent copper transporter activity"/>
    <property type="evidence" value="ECO:0007669"/>
    <property type="project" value="UniProtKB-EC"/>
</dbReference>
<dbReference type="GO" id="GO:0016887">
    <property type="term" value="F:ATP hydrolysis activity"/>
    <property type="evidence" value="ECO:0007669"/>
    <property type="project" value="InterPro"/>
</dbReference>
<accession>A0A7Y6NSR2</accession>
<dbReference type="InterPro" id="IPR017969">
    <property type="entry name" value="Heavy-metal-associated_CS"/>
</dbReference>
<feature type="transmembrane region" description="Helical" evidence="18">
    <location>
        <begin position="772"/>
        <end position="792"/>
    </location>
</feature>
<reference evidence="20 21" key="1">
    <citation type="submission" date="2020-06" db="EMBL/GenBank/DDBJ databases">
        <title>Schlegella sp. ID0723 isolated from air conditioner.</title>
        <authorList>
            <person name="Kim D.Y."/>
            <person name="Kim D.-U."/>
        </authorList>
    </citation>
    <scope>NUCLEOTIDE SEQUENCE [LARGE SCALE GENOMIC DNA]</scope>
    <source>
        <strain evidence="20 21">ID0723</strain>
    </source>
</reference>
<dbReference type="InterPro" id="IPR008250">
    <property type="entry name" value="ATPase_P-typ_transduc_dom_A_sf"/>
</dbReference>
<keyword evidence="13" id="KW-1278">Translocase</keyword>
<dbReference type="InterPro" id="IPR044492">
    <property type="entry name" value="P_typ_ATPase_HD_dom"/>
</dbReference>
<evidence type="ECO:0000259" key="19">
    <source>
        <dbReference type="PROSITE" id="PS50846"/>
    </source>
</evidence>
<feature type="domain" description="HMA" evidence="19">
    <location>
        <begin position="10"/>
        <end position="75"/>
    </location>
</feature>
<dbReference type="InterPro" id="IPR023298">
    <property type="entry name" value="ATPase_P-typ_TM_dom_sf"/>
</dbReference>
<keyword evidence="21" id="KW-1185">Reference proteome</keyword>
<keyword evidence="16" id="KW-0406">Ion transport</keyword>
<evidence type="ECO:0000256" key="17">
    <source>
        <dbReference type="ARBA" id="ARBA00023136"/>
    </source>
</evidence>
<dbReference type="Pfam" id="PF00122">
    <property type="entry name" value="E1-E2_ATPase"/>
    <property type="match status" value="1"/>
</dbReference>
<dbReference type="PANTHER" id="PTHR43520:SF8">
    <property type="entry name" value="P-TYPE CU(+) TRANSPORTER"/>
    <property type="match status" value="1"/>
</dbReference>
<dbReference type="GO" id="GO:0055070">
    <property type="term" value="P:copper ion homeostasis"/>
    <property type="evidence" value="ECO:0007669"/>
    <property type="project" value="TreeGrafter"/>
</dbReference>
<dbReference type="EC" id="7.2.2.8" evidence="3"/>